<name>A0A0K0M783_9DIPT</name>
<sequence>MKPMNWLFLYFLINLILMFMNIMNYFFFKFSFMNNLIINNKIYLNWKW</sequence>
<reference evidence="2" key="1">
    <citation type="journal article" date="2015" name="PLoS ONE">
        <title>The Asian Rice Gall Midge (Orseolia oryzae) Mitogenome Has Evolved Novel Gene Boundaries and Tandem Repeats That Distinguish Its Biotypes.</title>
        <authorList>
            <person name="Atray I."/>
            <person name="Bentur J.S."/>
            <person name="Nair S."/>
        </authorList>
    </citation>
    <scope>NUCLEOTIDE SEQUENCE</scope>
</reference>
<evidence type="ECO:0000256" key="1">
    <source>
        <dbReference type="SAM" id="Phobius"/>
    </source>
</evidence>
<keyword evidence="1" id="KW-1133">Transmembrane helix</keyword>
<proteinExistence type="predicted"/>
<organism evidence="2">
    <name type="scientific">Orseolia oryzae</name>
    <name type="common">Asian rice gall midge</name>
    <dbReference type="NCBI Taxonomy" id="33408"/>
    <lineage>
        <taxon>Eukaryota</taxon>
        <taxon>Metazoa</taxon>
        <taxon>Ecdysozoa</taxon>
        <taxon>Arthropoda</taxon>
        <taxon>Hexapoda</taxon>
        <taxon>Insecta</taxon>
        <taxon>Pterygota</taxon>
        <taxon>Neoptera</taxon>
        <taxon>Endopterygota</taxon>
        <taxon>Diptera</taxon>
        <taxon>Nematocera</taxon>
        <taxon>Sciaroidea</taxon>
        <taxon>Cecidomyiidae</taxon>
        <taxon>Orseolia</taxon>
    </lineage>
</organism>
<evidence type="ECO:0000313" key="2">
    <source>
        <dbReference type="EMBL" id="AJP00048.1"/>
    </source>
</evidence>
<geneLocation type="mitochondrion" evidence="2"/>
<gene>
    <name evidence="2" type="primary">ATP8</name>
</gene>
<accession>A0A0K0M783</accession>
<dbReference type="AlphaFoldDB" id="A0A0K0M783"/>
<keyword evidence="1" id="KW-0472">Membrane</keyword>
<keyword evidence="1" id="KW-0812">Transmembrane</keyword>
<protein>
    <submittedName>
        <fullName evidence="2">ATP synthase F0 subunit 8</fullName>
    </submittedName>
</protein>
<dbReference type="EMBL" id="KM888183">
    <property type="protein sequence ID" value="AJP00048.1"/>
    <property type="molecule type" value="Genomic_DNA"/>
</dbReference>
<feature type="transmembrane region" description="Helical" evidence="1">
    <location>
        <begin position="6"/>
        <end position="28"/>
    </location>
</feature>
<keyword evidence="2" id="KW-0496">Mitochondrion</keyword>